<evidence type="ECO:0000256" key="4">
    <source>
        <dbReference type="ARBA" id="ARBA00022741"/>
    </source>
</evidence>
<accession>A0A9J5ZB57</accession>
<protein>
    <recommendedName>
        <fullName evidence="7">Disease resistance N-terminal domain-containing protein</fullName>
    </recommendedName>
</protein>
<dbReference type="EMBL" id="JACXVP010000004">
    <property type="protein sequence ID" value="KAG5608700.1"/>
    <property type="molecule type" value="Genomic_DNA"/>
</dbReference>
<dbReference type="Proteomes" id="UP000824120">
    <property type="component" value="Chromosome 4"/>
</dbReference>
<keyword evidence="6" id="KW-0067">ATP-binding</keyword>
<reference evidence="8 9" key="1">
    <citation type="submission" date="2020-09" db="EMBL/GenBank/DDBJ databases">
        <title>De no assembly of potato wild relative species, Solanum commersonii.</title>
        <authorList>
            <person name="Cho K."/>
        </authorList>
    </citation>
    <scope>NUCLEOTIDE SEQUENCE [LARGE SCALE GENOMIC DNA]</scope>
    <source>
        <strain evidence="8">LZ3.2</strain>
        <tissue evidence="8">Leaf</tissue>
    </source>
</reference>
<dbReference type="Gene3D" id="1.20.5.4130">
    <property type="match status" value="1"/>
</dbReference>
<gene>
    <name evidence="8" type="ORF">H5410_019981</name>
</gene>
<keyword evidence="3" id="KW-0677">Repeat</keyword>
<dbReference type="PANTHER" id="PTHR15140">
    <property type="entry name" value="TUBULIN-SPECIFIC CHAPERONE E"/>
    <property type="match status" value="1"/>
</dbReference>
<evidence type="ECO:0000313" key="9">
    <source>
        <dbReference type="Proteomes" id="UP000824120"/>
    </source>
</evidence>
<dbReference type="PANTHER" id="PTHR15140:SF41">
    <property type="entry name" value="DISEASE RESISTANCE PROTEIN RF45 ISOFORM X1-RELATED"/>
    <property type="match status" value="1"/>
</dbReference>
<evidence type="ECO:0000259" key="7">
    <source>
        <dbReference type="Pfam" id="PF18052"/>
    </source>
</evidence>
<sequence>MHHIVNSYSINNISSLKNLSTLTLSCKDHDESFPSLEFVNCCEKLQKLWLKGRIEKLPNLFPNSITMMVLEMSKLTKDPMPIFGMLPNLRNLILCGVYKGKEIMCSDNSFSQLEFLSLNHLRNLQRWHLGTSAMPLIKGLGIHHCPNLKEIPERMKDLKRPCLYNFIDFLKFFCTNNVLIFGKLPCLQVLRDEVKWLKNELLFMQSFLKDAKQKQCGDQRVQQWFEINSIANDVVAILKTYNFEVGKRDDIGFASCLKKYILQCRQDAKEIQSLKQRIMDISRRRETYGITNIDNNAGEGPSNQPSMVRTLRRTNSYVDGFLLDFRML</sequence>
<evidence type="ECO:0000256" key="2">
    <source>
        <dbReference type="ARBA" id="ARBA00022614"/>
    </source>
</evidence>
<dbReference type="Pfam" id="PF18052">
    <property type="entry name" value="Rx_N"/>
    <property type="match status" value="1"/>
</dbReference>
<dbReference type="AlphaFoldDB" id="A0A9J5ZB57"/>
<feature type="domain" description="Disease resistance N-terminal" evidence="7">
    <location>
        <begin position="189"/>
        <end position="254"/>
    </location>
</feature>
<evidence type="ECO:0000256" key="6">
    <source>
        <dbReference type="ARBA" id="ARBA00022840"/>
    </source>
</evidence>
<dbReference type="InterPro" id="IPR041118">
    <property type="entry name" value="Rx_N"/>
</dbReference>
<dbReference type="OrthoDB" id="1917524at2759"/>
<evidence type="ECO:0000313" key="8">
    <source>
        <dbReference type="EMBL" id="KAG5608700.1"/>
    </source>
</evidence>
<keyword evidence="9" id="KW-1185">Reference proteome</keyword>
<name>A0A9J5ZB57_SOLCO</name>
<dbReference type="CDD" id="cd14798">
    <property type="entry name" value="RX-CC_like"/>
    <property type="match status" value="1"/>
</dbReference>
<dbReference type="SUPFAM" id="SSF52058">
    <property type="entry name" value="L domain-like"/>
    <property type="match status" value="1"/>
</dbReference>
<dbReference type="InterPro" id="IPR032675">
    <property type="entry name" value="LRR_dom_sf"/>
</dbReference>
<evidence type="ECO:0000256" key="3">
    <source>
        <dbReference type="ARBA" id="ARBA00022737"/>
    </source>
</evidence>
<organism evidence="8 9">
    <name type="scientific">Solanum commersonii</name>
    <name type="common">Commerson's wild potato</name>
    <name type="synonym">Commerson's nightshade</name>
    <dbReference type="NCBI Taxonomy" id="4109"/>
    <lineage>
        <taxon>Eukaryota</taxon>
        <taxon>Viridiplantae</taxon>
        <taxon>Streptophyta</taxon>
        <taxon>Embryophyta</taxon>
        <taxon>Tracheophyta</taxon>
        <taxon>Spermatophyta</taxon>
        <taxon>Magnoliopsida</taxon>
        <taxon>eudicotyledons</taxon>
        <taxon>Gunneridae</taxon>
        <taxon>Pentapetalae</taxon>
        <taxon>asterids</taxon>
        <taxon>lamiids</taxon>
        <taxon>Solanales</taxon>
        <taxon>Solanaceae</taxon>
        <taxon>Solanoideae</taxon>
        <taxon>Solaneae</taxon>
        <taxon>Solanum</taxon>
    </lineage>
</organism>
<evidence type="ECO:0000256" key="1">
    <source>
        <dbReference type="ARBA" id="ARBA00008894"/>
    </source>
</evidence>
<keyword evidence="5" id="KW-0611">Plant defense</keyword>
<dbReference type="InterPro" id="IPR038005">
    <property type="entry name" value="RX-like_CC"/>
</dbReference>
<keyword evidence="4" id="KW-0547">Nucleotide-binding</keyword>
<proteinExistence type="inferred from homology"/>
<comment type="similarity">
    <text evidence="1">Belongs to the disease resistance NB-LRR family.</text>
</comment>
<dbReference type="GO" id="GO:0005524">
    <property type="term" value="F:ATP binding"/>
    <property type="evidence" value="ECO:0007669"/>
    <property type="project" value="UniProtKB-KW"/>
</dbReference>
<dbReference type="Gene3D" id="3.80.10.10">
    <property type="entry name" value="Ribonuclease Inhibitor"/>
    <property type="match status" value="1"/>
</dbReference>
<keyword evidence="2" id="KW-0433">Leucine-rich repeat</keyword>
<dbReference type="GO" id="GO:0006952">
    <property type="term" value="P:defense response"/>
    <property type="evidence" value="ECO:0007669"/>
    <property type="project" value="UniProtKB-KW"/>
</dbReference>
<evidence type="ECO:0000256" key="5">
    <source>
        <dbReference type="ARBA" id="ARBA00022821"/>
    </source>
</evidence>
<comment type="caution">
    <text evidence="8">The sequence shown here is derived from an EMBL/GenBank/DDBJ whole genome shotgun (WGS) entry which is preliminary data.</text>
</comment>